<name>A0ABT0F224_9PSED</name>
<organism evidence="1 2">
    <name type="scientific">Pseudomonas violetae</name>
    <dbReference type="NCBI Taxonomy" id="2915813"/>
    <lineage>
        <taxon>Bacteria</taxon>
        <taxon>Pseudomonadati</taxon>
        <taxon>Pseudomonadota</taxon>
        <taxon>Gammaproteobacteria</taxon>
        <taxon>Pseudomonadales</taxon>
        <taxon>Pseudomonadaceae</taxon>
        <taxon>Pseudomonas</taxon>
    </lineage>
</organism>
<protein>
    <submittedName>
        <fullName evidence="1">Uncharacterized protein</fullName>
    </submittedName>
</protein>
<dbReference type="RefSeq" id="WP_247292334.1">
    <property type="nucleotide sequence ID" value="NZ_JAKNRW010000016.1"/>
</dbReference>
<keyword evidence="2" id="KW-1185">Reference proteome</keyword>
<gene>
    <name evidence="1" type="ORF">L9059_18110</name>
</gene>
<reference evidence="1 2" key="1">
    <citation type="submission" date="2022-02" db="EMBL/GenBank/DDBJ databases">
        <title>Comparative genomics of the first Antarctic Pseudomonas spp. capable of biotransforming 2,4,6-Trinitrotoluene.</title>
        <authorList>
            <person name="Cabrera M.A."/>
            <person name="Marquez S.L."/>
            <person name="Perez-Donoso J.M."/>
        </authorList>
    </citation>
    <scope>NUCLEOTIDE SEQUENCE [LARGE SCALE GENOMIC DNA]</scope>
    <source>
        <strain evidence="1 2">TNT19</strain>
    </source>
</reference>
<evidence type="ECO:0000313" key="2">
    <source>
        <dbReference type="Proteomes" id="UP001299876"/>
    </source>
</evidence>
<sequence length="986" mass="104619">MELKNFFAQDDQGNKLPGATCHLYHRGAESLATGLQKANGVALLNPFTADHNGLVQLAAPNGLYDLRVTSGGRDYRLPVQYIDVAEHVALAQAASTMAAIARDAALLAKGVFTSMAKALQATVNDEYFSLVSSDPNEAVILYRNNAGVPVAEKRYASAEAVERATNIARRANYLLSGRATKITKVGSTKDWSVSWGRLYIFTGTGKAQAYVQAVTDLVVPDGKCAYVDLAEPLVGGEYVVHVSALSLLTTANPPGSYIDDSKIILFTCMNDIIGGELYPQYQAVADGAVSRASLSLAQQNVVDRAGWHVVGKATKLQPLVSTPTSYTISFPELIVTGGATFAAKKVAPVVDTNVAVGEALYVDLDGALNANGQLVAQVTSGGFTAGMTTTGAFISDRKVYLFINGTSGLGGPLAQQQISLGFIDDTLKNRSARAAYQVVGDLSAFAMNGSTGVLSFNDLRVPRGVGITTLVVAGMTDVSVPLGQALFVDLSSAPVGGKLVAQVTTGGYTSNSGNISTGAFIDDTKVYLFINDQLGHAGVLAGRKPTNVNVYLGEVWLKTTPTNIIFDPATRTLSWDNYLILPMLGGQGRIKLAAGSYTFSNTTFNVAYLDLSATVTTGDTPASAVKGGQYYDATNAERFRGSPSQLPLFYWNGATDFGSLGGFPPASAPGAGVPSVLAADDVVVKVGNNTVSVFVKGAKSGSKKYLEQTIGYENKPFDPTGADAFGNSDLWRLKHQYECDLTASTMSFTRTRAGQALLNGGELTCAIKQKGANDYIGGYHGDEVKTYAVLLLDGVEIPFNTVATYVGKQLTLVQHSKLFKWNTQEEVATHSKRETLSHADGGLKIDMVQQVKWSQVLELEAAMLTMLPIKRLIADTTGEVITNAAMRAPYASKEDVSITGFDQVTTLGSLPDCQLWGPTGISASIQMLRHPGFDDCGFYIASPPNYNKPYYSVAGSKVSTMGGVTHLTTIGETWDVESVIRMTTAN</sequence>
<dbReference type="EMBL" id="JAKNRW010000016">
    <property type="protein sequence ID" value="MCK1792065.1"/>
    <property type="molecule type" value="Genomic_DNA"/>
</dbReference>
<comment type="caution">
    <text evidence="1">The sequence shown here is derived from an EMBL/GenBank/DDBJ whole genome shotgun (WGS) entry which is preliminary data.</text>
</comment>
<proteinExistence type="predicted"/>
<evidence type="ECO:0000313" key="1">
    <source>
        <dbReference type="EMBL" id="MCK1792065.1"/>
    </source>
</evidence>
<accession>A0ABT0F224</accession>
<dbReference type="Proteomes" id="UP001299876">
    <property type="component" value="Unassembled WGS sequence"/>
</dbReference>